<reference evidence="3 4" key="2">
    <citation type="journal article" date="2009" name="PLoS ONE">
        <title>An integrated genetic and cytogenetic map of the cucumber genome.</title>
        <authorList>
            <person name="Ren Y."/>
            <person name="Zhang Z."/>
            <person name="Liu J."/>
            <person name="Staub J.E."/>
            <person name="Han Y."/>
            <person name="Cheng Z."/>
            <person name="Li X."/>
            <person name="Lu J."/>
            <person name="Miao H."/>
            <person name="Kang H."/>
            <person name="Xie B."/>
            <person name="Gu X."/>
            <person name="Wang X."/>
            <person name="Du Y."/>
            <person name="Jin W."/>
            <person name="Huang S."/>
        </authorList>
    </citation>
    <scope>NUCLEOTIDE SEQUENCE [LARGE SCALE GENOMIC DNA]</scope>
    <source>
        <strain evidence="4">cv. 9930</strain>
    </source>
</reference>
<keyword evidence="1" id="KW-1133">Transmembrane helix</keyword>
<feature type="chain" id="PRO_5001966193" evidence="2">
    <location>
        <begin position="17"/>
        <end position="95"/>
    </location>
</feature>
<feature type="signal peptide" evidence="2">
    <location>
        <begin position="1"/>
        <end position="16"/>
    </location>
</feature>
<gene>
    <name evidence="3" type="ORF">Csa_2G351630</name>
</gene>
<sequence length="95" mass="11168">MFAILLLFVWNRFQLARVGRNRGCCRGATDCSCFLISFETHWLFQYYVLNILGCVQLVCGFFFCSSMVLFAGMFRERKPARRFSHILISLPLTRR</sequence>
<reference evidence="3 4" key="3">
    <citation type="journal article" date="2010" name="BMC Genomics">
        <title>Transcriptome sequencing and comparative analysis of cucumber flowers with different sex types.</title>
        <authorList>
            <person name="Guo S."/>
            <person name="Zheng Y."/>
            <person name="Joung J.G."/>
            <person name="Liu S."/>
            <person name="Zhang Z."/>
            <person name="Crasta O.R."/>
            <person name="Sobral B.W."/>
            <person name="Xu Y."/>
            <person name="Huang S."/>
            <person name="Fei Z."/>
        </authorList>
    </citation>
    <scope>NUCLEOTIDE SEQUENCE [LARGE SCALE GENOMIC DNA]</scope>
    <source>
        <strain evidence="4">cv. 9930</strain>
    </source>
</reference>
<reference evidence="3 4" key="1">
    <citation type="journal article" date="2009" name="Nat. Genet.">
        <title>The genome of the cucumber, Cucumis sativus L.</title>
        <authorList>
            <person name="Huang S."/>
            <person name="Li R."/>
            <person name="Zhang Z."/>
            <person name="Li L."/>
            <person name="Gu X."/>
            <person name="Fan W."/>
            <person name="Lucas W.J."/>
            <person name="Wang X."/>
            <person name="Xie B."/>
            <person name="Ni P."/>
            <person name="Ren Y."/>
            <person name="Zhu H."/>
            <person name="Li J."/>
            <person name="Lin K."/>
            <person name="Jin W."/>
            <person name="Fei Z."/>
            <person name="Li G."/>
            <person name="Staub J."/>
            <person name="Kilian A."/>
            <person name="van der Vossen E.A."/>
            <person name="Wu Y."/>
            <person name="Guo J."/>
            <person name="He J."/>
            <person name="Jia Z."/>
            <person name="Ren Y."/>
            <person name="Tian G."/>
            <person name="Lu Y."/>
            <person name="Ruan J."/>
            <person name="Qian W."/>
            <person name="Wang M."/>
            <person name="Huang Q."/>
            <person name="Li B."/>
            <person name="Xuan Z."/>
            <person name="Cao J."/>
            <person name="Asan"/>
            <person name="Wu Z."/>
            <person name="Zhang J."/>
            <person name="Cai Q."/>
            <person name="Bai Y."/>
            <person name="Zhao B."/>
            <person name="Han Y."/>
            <person name="Li Y."/>
            <person name="Li X."/>
            <person name="Wang S."/>
            <person name="Shi Q."/>
            <person name="Liu S."/>
            <person name="Cho W.K."/>
            <person name="Kim J.Y."/>
            <person name="Xu Y."/>
            <person name="Heller-Uszynska K."/>
            <person name="Miao H."/>
            <person name="Cheng Z."/>
            <person name="Zhang S."/>
            <person name="Wu J."/>
            <person name="Yang Y."/>
            <person name="Kang H."/>
            <person name="Li M."/>
            <person name="Liang H."/>
            <person name="Ren X."/>
            <person name="Shi Z."/>
            <person name="Wen M."/>
            <person name="Jian M."/>
            <person name="Yang H."/>
            <person name="Zhang G."/>
            <person name="Yang Z."/>
            <person name="Chen R."/>
            <person name="Liu S."/>
            <person name="Li J."/>
            <person name="Ma L."/>
            <person name="Liu H."/>
            <person name="Zhou Y."/>
            <person name="Zhao J."/>
            <person name="Fang X."/>
            <person name="Li G."/>
            <person name="Fang L."/>
            <person name="Li Y."/>
            <person name="Liu D."/>
            <person name="Zheng H."/>
            <person name="Zhang Y."/>
            <person name="Qin N."/>
            <person name="Li Z."/>
            <person name="Yang G."/>
            <person name="Yang S."/>
            <person name="Bolund L."/>
            <person name="Kristiansen K."/>
            <person name="Zheng H."/>
            <person name="Li S."/>
            <person name="Zhang X."/>
            <person name="Yang H."/>
            <person name="Wang J."/>
            <person name="Sun R."/>
            <person name="Zhang B."/>
            <person name="Jiang S."/>
            <person name="Wang J."/>
            <person name="Du Y."/>
            <person name="Li S."/>
        </authorList>
    </citation>
    <scope>NUCLEOTIDE SEQUENCE [LARGE SCALE GENOMIC DNA]</scope>
    <source>
        <strain evidence="4">cv. 9930</strain>
    </source>
</reference>
<keyword evidence="4" id="KW-1185">Reference proteome</keyword>
<dbReference type="AlphaFoldDB" id="A0A0A0LNJ9"/>
<dbReference type="EMBL" id="CM002923">
    <property type="protein sequence ID" value="KGN62382.1"/>
    <property type="molecule type" value="Genomic_DNA"/>
</dbReference>
<evidence type="ECO:0000313" key="4">
    <source>
        <dbReference type="Proteomes" id="UP000029981"/>
    </source>
</evidence>
<reference evidence="3 4" key="4">
    <citation type="journal article" date="2011" name="BMC Genomics">
        <title>RNA-Seq improves annotation of protein-coding genes in the cucumber genome.</title>
        <authorList>
            <person name="Li Z."/>
            <person name="Zhang Z."/>
            <person name="Yan P."/>
            <person name="Huang S."/>
            <person name="Fei Z."/>
            <person name="Lin K."/>
        </authorList>
    </citation>
    <scope>NUCLEOTIDE SEQUENCE [LARGE SCALE GENOMIC DNA]</scope>
    <source>
        <strain evidence="4">cv. 9930</strain>
    </source>
</reference>
<protein>
    <submittedName>
        <fullName evidence="3">Uncharacterized protein</fullName>
    </submittedName>
</protein>
<keyword evidence="1" id="KW-0472">Membrane</keyword>
<evidence type="ECO:0000313" key="3">
    <source>
        <dbReference type="EMBL" id="KGN62382.1"/>
    </source>
</evidence>
<organism evidence="3 4">
    <name type="scientific">Cucumis sativus</name>
    <name type="common">Cucumber</name>
    <dbReference type="NCBI Taxonomy" id="3659"/>
    <lineage>
        <taxon>Eukaryota</taxon>
        <taxon>Viridiplantae</taxon>
        <taxon>Streptophyta</taxon>
        <taxon>Embryophyta</taxon>
        <taxon>Tracheophyta</taxon>
        <taxon>Spermatophyta</taxon>
        <taxon>Magnoliopsida</taxon>
        <taxon>eudicotyledons</taxon>
        <taxon>Gunneridae</taxon>
        <taxon>Pentapetalae</taxon>
        <taxon>rosids</taxon>
        <taxon>fabids</taxon>
        <taxon>Cucurbitales</taxon>
        <taxon>Cucurbitaceae</taxon>
        <taxon>Benincaseae</taxon>
        <taxon>Cucumis</taxon>
    </lineage>
</organism>
<dbReference type="Proteomes" id="UP000029981">
    <property type="component" value="Chromosome 2"/>
</dbReference>
<accession>A0A0A0LNJ9</accession>
<keyword evidence="2" id="KW-0732">Signal</keyword>
<evidence type="ECO:0000256" key="1">
    <source>
        <dbReference type="SAM" id="Phobius"/>
    </source>
</evidence>
<proteinExistence type="predicted"/>
<keyword evidence="1" id="KW-0812">Transmembrane</keyword>
<feature type="transmembrane region" description="Helical" evidence="1">
    <location>
        <begin position="47"/>
        <end position="74"/>
    </location>
</feature>
<dbReference type="Gramene" id="KGN62382">
    <property type="protein sequence ID" value="KGN62382"/>
    <property type="gene ID" value="Csa_2G351630"/>
</dbReference>
<name>A0A0A0LNJ9_CUCSA</name>
<evidence type="ECO:0000256" key="2">
    <source>
        <dbReference type="SAM" id="SignalP"/>
    </source>
</evidence>